<protein>
    <submittedName>
        <fullName evidence="1">Uncharacterized protein</fullName>
    </submittedName>
</protein>
<dbReference type="Proteomes" id="UP001231649">
    <property type="component" value="Chromosome 25"/>
</dbReference>
<accession>A0ACC2Q7N5</accession>
<comment type="caution">
    <text evidence="1">The sequence shown here is derived from an EMBL/GenBank/DDBJ whole genome shotgun (WGS) entry which is preliminary data.</text>
</comment>
<dbReference type="EMBL" id="CM056801">
    <property type="protein sequence ID" value="KAJ8708849.1"/>
    <property type="molecule type" value="Genomic_DNA"/>
</dbReference>
<gene>
    <name evidence="1" type="ORF">PYW08_010231</name>
</gene>
<reference evidence="1" key="1">
    <citation type="submission" date="2023-03" db="EMBL/GenBank/DDBJ databases">
        <title>Chromosome-level genomes of two armyworms, Mythimna separata and Mythimna loreyi, provide insights into the biosynthesis and reception of sex pheromones.</title>
        <authorList>
            <person name="Zhao H."/>
        </authorList>
    </citation>
    <scope>NUCLEOTIDE SEQUENCE</scope>
    <source>
        <strain evidence="1">BeijingLab</strain>
    </source>
</reference>
<evidence type="ECO:0000313" key="2">
    <source>
        <dbReference type="Proteomes" id="UP001231649"/>
    </source>
</evidence>
<sequence>MVRLRDEAPPSPEVVEYIPMYIERRVTNREIYKTFLKQLLEDFLPPHDRAQDELVEKLPRFIFLPDNPTPAQMLIYEKLCQKKMKLLRLQQERDELTMWLWAFYNEEFPDVTHEQCQEQEKKLVAGKQRFYRVGKQLKKWLLRMQSVYRH</sequence>
<name>A0ACC2Q7N5_9NEOP</name>
<evidence type="ECO:0000313" key="1">
    <source>
        <dbReference type="EMBL" id="KAJ8708849.1"/>
    </source>
</evidence>
<organism evidence="1 2">
    <name type="scientific">Mythimna loreyi</name>
    <dbReference type="NCBI Taxonomy" id="667449"/>
    <lineage>
        <taxon>Eukaryota</taxon>
        <taxon>Metazoa</taxon>
        <taxon>Ecdysozoa</taxon>
        <taxon>Arthropoda</taxon>
        <taxon>Hexapoda</taxon>
        <taxon>Insecta</taxon>
        <taxon>Pterygota</taxon>
        <taxon>Neoptera</taxon>
        <taxon>Endopterygota</taxon>
        <taxon>Lepidoptera</taxon>
        <taxon>Glossata</taxon>
        <taxon>Ditrysia</taxon>
        <taxon>Noctuoidea</taxon>
        <taxon>Noctuidae</taxon>
        <taxon>Noctuinae</taxon>
        <taxon>Hadenini</taxon>
        <taxon>Mythimna</taxon>
    </lineage>
</organism>
<proteinExistence type="predicted"/>
<keyword evidence="2" id="KW-1185">Reference proteome</keyword>